<reference evidence="8" key="1">
    <citation type="journal article" date="2017" name="Cell">
        <title>Insights into land plant evolution garnered from the Marchantia polymorpha genome.</title>
        <authorList>
            <person name="Bowman J.L."/>
            <person name="Kohchi T."/>
            <person name="Yamato K.T."/>
            <person name="Jenkins J."/>
            <person name="Shu S."/>
            <person name="Ishizaki K."/>
            <person name="Yamaoka S."/>
            <person name="Nishihama R."/>
            <person name="Nakamura Y."/>
            <person name="Berger F."/>
            <person name="Adam C."/>
            <person name="Aki S.S."/>
            <person name="Althoff F."/>
            <person name="Araki T."/>
            <person name="Arteaga-Vazquez M.A."/>
            <person name="Balasubrmanian S."/>
            <person name="Barry K."/>
            <person name="Bauer D."/>
            <person name="Boehm C.R."/>
            <person name="Briginshaw L."/>
            <person name="Caballero-Perez J."/>
            <person name="Catarino B."/>
            <person name="Chen F."/>
            <person name="Chiyoda S."/>
            <person name="Chovatia M."/>
            <person name="Davies K.M."/>
            <person name="Delmans M."/>
            <person name="Demura T."/>
            <person name="Dierschke T."/>
            <person name="Dolan L."/>
            <person name="Dorantes-Acosta A.E."/>
            <person name="Eklund D.M."/>
            <person name="Florent S.N."/>
            <person name="Flores-Sandoval E."/>
            <person name="Fujiyama A."/>
            <person name="Fukuzawa H."/>
            <person name="Galik B."/>
            <person name="Grimanelli D."/>
            <person name="Grimwood J."/>
            <person name="Grossniklaus U."/>
            <person name="Hamada T."/>
            <person name="Haseloff J."/>
            <person name="Hetherington A.J."/>
            <person name="Higo A."/>
            <person name="Hirakawa Y."/>
            <person name="Hundley H.N."/>
            <person name="Ikeda Y."/>
            <person name="Inoue K."/>
            <person name="Inoue S.I."/>
            <person name="Ishida S."/>
            <person name="Jia Q."/>
            <person name="Kakita M."/>
            <person name="Kanazawa T."/>
            <person name="Kawai Y."/>
            <person name="Kawashima T."/>
            <person name="Kennedy M."/>
            <person name="Kinose K."/>
            <person name="Kinoshita T."/>
            <person name="Kohara Y."/>
            <person name="Koide E."/>
            <person name="Komatsu K."/>
            <person name="Kopischke S."/>
            <person name="Kubo M."/>
            <person name="Kyozuka J."/>
            <person name="Lagercrantz U."/>
            <person name="Lin S.S."/>
            <person name="Lindquist E."/>
            <person name="Lipzen A.M."/>
            <person name="Lu C.W."/>
            <person name="De Luna E."/>
            <person name="Martienssen R.A."/>
            <person name="Minamino N."/>
            <person name="Mizutani M."/>
            <person name="Mizutani M."/>
            <person name="Mochizuki N."/>
            <person name="Monte I."/>
            <person name="Mosher R."/>
            <person name="Nagasaki H."/>
            <person name="Nakagami H."/>
            <person name="Naramoto S."/>
            <person name="Nishitani K."/>
            <person name="Ohtani M."/>
            <person name="Okamoto T."/>
            <person name="Okumura M."/>
            <person name="Phillips J."/>
            <person name="Pollak B."/>
            <person name="Reinders A."/>
            <person name="Rovekamp M."/>
            <person name="Sano R."/>
            <person name="Sawa S."/>
            <person name="Schmid M.W."/>
            <person name="Shirakawa M."/>
            <person name="Solano R."/>
            <person name="Spunde A."/>
            <person name="Suetsugu N."/>
            <person name="Sugano S."/>
            <person name="Sugiyama A."/>
            <person name="Sun R."/>
            <person name="Suzuki Y."/>
            <person name="Takenaka M."/>
            <person name="Takezawa D."/>
            <person name="Tomogane H."/>
            <person name="Tsuzuki M."/>
            <person name="Ueda T."/>
            <person name="Umeda M."/>
            <person name="Ward J.M."/>
            <person name="Watanabe Y."/>
            <person name="Yazaki K."/>
            <person name="Yokoyama R."/>
            <person name="Yoshitake Y."/>
            <person name="Yotsui I."/>
            <person name="Zachgo S."/>
            <person name="Schmutz J."/>
        </authorList>
    </citation>
    <scope>NUCLEOTIDE SEQUENCE [LARGE SCALE GENOMIC DNA]</scope>
    <source>
        <strain evidence="8">Tak-1</strain>
    </source>
</reference>
<proteinExistence type="inferred from homology"/>
<dbReference type="Gene3D" id="3.30.1540.20">
    <property type="entry name" value="MutL, C-terminal domain, dimerisation subdomain"/>
    <property type="match status" value="1"/>
</dbReference>
<dbReference type="InterPro" id="IPR037198">
    <property type="entry name" value="MutL_C_sf"/>
</dbReference>
<dbReference type="InterPro" id="IPR042120">
    <property type="entry name" value="MutL_C_dimsub"/>
</dbReference>
<dbReference type="OMA" id="DHHAVEH"/>
<dbReference type="PANTHER" id="PTHR10073:SF47">
    <property type="entry name" value="DNA MISMATCH REPAIR PROTEIN MLH3"/>
    <property type="match status" value="1"/>
</dbReference>
<dbReference type="InterPro" id="IPR036890">
    <property type="entry name" value="HATPase_C_sf"/>
</dbReference>
<evidence type="ECO:0000313" key="8">
    <source>
        <dbReference type="Proteomes" id="UP000244005"/>
    </source>
</evidence>
<dbReference type="GO" id="GO:0032300">
    <property type="term" value="C:mismatch repair complex"/>
    <property type="evidence" value="ECO:0000318"/>
    <property type="project" value="GO_Central"/>
</dbReference>
<evidence type="ECO:0000256" key="3">
    <source>
        <dbReference type="ARBA" id="ARBA00023204"/>
    </source>
</evidence>
<dbReference type="SUPFAM" id="SSF118116">
    <property type="entry name" value="DNA mismatch repair protein MutL"/>
    <property type="match status" value="1"/>
</dbReference>
<dbReference type="InterPro" id="IPR020568">
    <property type="entry name" value="Ribosomal_Su5_D2-typ_SF"/>
</dbReference>
<dbReference type="SMART" id="SM01340">
    <property type="entry name" value="DNA_mis_repair"/>
    <property type="match status" value="1"/>
</dbReference>
<dbReference type="OrthoDB" id="429932at2759"/>
<accession>A0A2R6XQ32</accession>
<dbReference type="GO" id="GO:0006298">
    <property type="term" value="P:mismatch repair"/>
    <property type="evidence" value="ECO:0000318"/>
    <property type="project" value="GO_Central"/>
</dbReference>
<evidence type="ECO:0000313" key="7">
    <source>
        <dbReference type="EMBL" id="PTQ48213.1"/>
    </source>
</evidence>
<dbReference type="GO" id="GO:0030983">
    <property type="term" value="F:mismatched DNA binding"/>
    <property type="evidence" value="ECO:0007669"/>
    <property type="project" value="InterPro"/>
</dbReference>
<protein>
    <recommendedName>
        <fullName evidence="9">MutL C-terminal dimerisation domain-containing protein</fullName>
    </recommendedName>
</protein>
<dbReference type="GO" id="GO:0005524">
    <property type="term" value="F:ATP binding"/>
    <property type="evidence" value="ECO:0007669"/>
    <property type="project" value="InterPro"/>
</dbReference>
<feature type="domain" description="MutL C-terminal dimerisation" evidence="5">
    <location>
        <begin position="1031"/>
        <end position="1191"/>
    </location>
</feature>
<dbReference type="Gene3D" id="3.30.1370.100">
    <property type="entry name" value="MutL, C-terminal domain, regulatory subdomain"/>
    <property type="match status" value="1"/>
</dbReference>
<dbReference type="Proteomes" id="UP000244005">
    <property type="component" value="Unassembled WGS sequence"/>
</dbReference>
<reference evidence="7" key="2">
    <citation type="submission" date="2017-12" db="EMBL/GenBank/DDBJ databases">
        <title>WGS assembly of Marchantia polymorpha.</title>
        <authorList>
            <person name="Bowman J.L."/>
            <person name="Kohchi T."/>
            <person name="Yamato K.T."/>
            <person name="Jenkins J."/>
            <person name="Shu S."/>
            <person name="Ishizaki K."/>
            <person name="Yamaoka S."/>
            <person name="Nishihama R."/>
            <person name="Nakamura Y."/>
            <person name="Berger F."/>
            <person name="Adam C."/>
            <person name="Aki S.S."/>
            <person name="Althoff F."/>
            <person name="Araki T."/>
            <person name="Arteaga-Vazquez M.A."/>
            <person name="Balasubrmanian S."/>
            <person name="Bauer D."/>
            <person name="Boehm C.R."/>
            <person name="Briginshaw L."/>
            <person name="Caballero-Perez J."/>
            <person name="Catarino B."/>
            <person name="Chen F."/>
            <person name="Chiyoda S."/>
            <person name="Chovatia M."/>
            <person name="Davies K.M."/>
            <person name="Delmans M."/>
            <person name="Demura T."/>
            <person name="Dierschke T."/>
            <person name="Dolan L."/>
            <person name="Dorantes-Acosta A.E."/>
            <person name="Eklund D.M."/>
            <person name="Florent S.N."/>
            <person name="Flores-Sandoval E."/>
            <person name="Fujiyama A."/>
            <person name="Fukuzawa H."/>
            <person name="Galik B."/>
            <person name="Grimanelli D."/>
            <person name="Grimwood J."/>
            <person name="Grossniklaus U."/>
            <person name="Hamada T."/>
            <person name="Haseloff J."/>
            <person name="Hetherington A.J."/>
            <person name="Higo A."/>
            <person name="Hirakawa Y."/>
            <person name="Hundley H.N."/>
            <person name="Ikeda Y."/>
            <person name="Inoue K."/>
            <person name="Inoue S."/>
            <person name="Ishida S."/>
            <person name="Jia Q."/>
            <person name="Kakita M."/>
            <person name="Kanazawa T."/>
            <person name="Kawai Y."/>
            <person name="Kawashima T."/>
            <person name="Kennedy M."/>
            <person name="Kinose K."/>
            <person name="Kinoshita T."/>
            <person name="Kohara Y."/>
            <person name="Koide E."/>
            <person name="Komatsu K."/>
            <person name="Kopischke S."/>
            <person name="Kubo M."/>
            <person name="Kyozuka J."/>
            <person name="Lagercrantz U."/>
            <person name="Lin S.S."/>
            <person name="Lindquist E."/>
            <person name="Lipzen A.M."/>
            <person name="Lu C."/>
            <person name="Luna E.D."/>
            <person name="Martienssen R.A."/>
            <person name="Minamino N."/>
            <person name="Mizutani M."/>
            <person name="Mizutani M."/>
            <person name="Mochizuki N."/>
            <person name="Monte I."/>
            <person name="Mosher R."/>
            <person name="Nagasaki H."/>
            <person name="Nakagami H."/>
            <person name="Naramoto S."/>
            <person name="Nishitani K."/>
            <person name="Ohtani M."/>
            <person name="Okamoto T."/>
            <person name="Okumura M."/>
            <person name="Phillips J."/>
            <person name="Pollak B."/>
            <person name="Reinders A."/>
            <person name="Roevekamp M."/>
            <person name="Sano R."/>
            <person name="Sawa S."/>
            <person name="Schmid M.W."/>
            <person name="Shirakawa M."/>
            <person name="Solano R."/>
            <person name="Spunde A."/>
            <person name="Suetsugu N."/>
            <person name="Sugano S."/>
            <person name="Sugiyama A."/>
            <person name="Sun R."/>
            <person name="Suzuki Y."/>
            <person name="Takenaka M."/>
            <person name="Takezawa D."/>
            <person name="Tomogane H."/>
            <person name="Tsuzuki M."/>
            <person name="Ueda T."/>
            <person name="Umeda M."/>
            <person name="Ward J.M."/>
            <person name="Watanabe Y."/>
            <person name="Yazaki K."/>
            <person name="Yokoyama R."/>
            <person name="Yoshitake Y."/>
            <person name="Yotsui I."/>
            <person name="Zachgo S."/>
            <person name="Schmutz J."/>
        </authorList>
    </citation>
    <scope>NUCLEOTIDE SEQUENCE [LARGE SCALE GENOMIC DNA]</scope>
    <source>
        <strain evidence="7">Tak-1</strain>
    </source>
</reference>
<dbReference type="PANTHER" id="PTHR10073">
    <property type="entry name" value="DNA MISMATCH REPAIR PROTEIN MLH, PMS, MUTL"/>
    <property type="match status" value="1"/>
</dbReference>
<dbReference type="Gene3D" id="3.30.565.10">
    <property type="entry name" value="Histidine kinase-like ATPase, C-terminal domain"/>
    <property type="match status" value="1"/>
</dbReference>
<keyword evidence="8" id="KW-1185">Reference proteome</keyword>
<feature type="compositionally biased region" description="Polar residues" evidence="4">
    <location>
        <begin position="389"/>
        <end position="401"/>
    </location>
</feature>
<dbReference type="InterPro" id="IPR014790">
    <property type="entry name" value="MutL_C"/>
</dbReference>
<dbReference type="InterPro" id="IPR002099">
    <property type="entry name" value="MutL/Mlh/PMS"/>
</dbReference>
<evidence type="ECO:0008006" key="9">
    <source>
        <dbReference type="Google" id="ProtNLM"/>
    </source>
</evidence>
<keyword evidence="2" id="KW-0227">DNA damage</keyword>
<dbReference type="NCBIfam" id="TIGR00585">
    <property type="entry name" value="mutl"/>
    <property type="match status" value="1"/>
</dbReference>
<dbReference type="Pfam" id="PF13589">
    <property type="entry name" value="HATPase_c_3"/>
    <property type="match status" value="1"/>
</dbReference>
<keyword evidence="3" id="KW-0234">DNA repair</keyword>
<dbReference type="SUPFAM" id="SSF55874">
    <property type="entry name" value="ATPase domain of HSP90 chaperone/DNA topoisomerase II/histidine kinase"/>
    <property type="match status" value="1"/>
</dbReference>
<gene>
    <name evidence="7" type="ORF">MARPO_0006s0222</name>
</gene>
<name>A0A2R6XQ32_MARPO</name>
<dbReference type="EMBL" id="KZ772678">
    <property type="protein sequence ID" value="PTQ48213.1"/>
    <property type="molecule type" value="Genomic_DNA"/>
</dbReference>
<feature type="region of interest" description="Disordered" evidence="4">
    <location>
        <begin position="429"/>
        <end position="468"/>
    </location>
</feature>
<evidence type="ECO:0000256" key="4">
    <source>
        <dbReference type="SAM" id="MobiDB-lite"/>
    </source>
</evidence>
<evidence type="ECO:0000256" key="1">
    <source>
        <dbReference type="ARBA" id="ARBA00006082"/>
    </source>
</evidence>
<dbReference type="Gene3D" id="3.30.230.10">
    <property type="match status" value="1"/>
</dbReference>
<organism evidence="7 8">
    <name type="scientific">Marchantia polymorpha</name>
    <name type="common">Common liverwort</name>
    <name type="synonym">Marchantia aquatica</name>
    <dbReference type="NCBI Taxonomy" id="3197"/>
    <lineage>
        <taxon>Eukaryota</taxon>
        <taxon>Viridiplantae</taxon>
        <taxon>Streptophyta</taxon>
        <taxon>Embryophyta</taxon>
        <taxon>Marchantiophyta</taxon>
        <taxon>Marchantiopsida</taxon>
        <taxon>Marchantiidae</taxon>
        <taxon>Marchantiales</taxon>
        <taxon>Marchantiaceae</taxon>
        <taxon>Marchantia</taxon>
    </lineage>
</organism>
<dbReference type="Gramene" id="Mp3g07470.2">
    <property type="protein sequence ID" value="Mp3g07470.2.cds"/>
    <property type="gene ID" value="Mp3g07470"/>
</dbReference>
<feature type="region of interest" description="Disordered" evidence="4">
    <location>
        <begin position="368"/>
        <end position="401"/>
    </location>
</feature>
<dbReference type="SMART" id="SM00853">
    <property type="entry name" value="MutL_C"/>
    <property type="match status" value="1"/>
</dbReference>
<dbReference type="Pfam" id="PF08676">
    <property type="entry name" value="MutL_C"/>
    <property type="match status" value="1"/>
</dbReference>
<dbReference type="SUPFAM" id="SSF54211">
    <property type="entry name" value="Ribosomal protein S5 domain 2-like"/>
    <property type="match status" value="1"/>
</dbReference>
<evidence type="ECO:0000259" key="5">
    <source>
        <dbReference type="SMART" id="SM00853"/>
    </source>
</evidence>
<dbReference type="Pfam" id="PF01119">
    <property type="entry name" value="DNA_mis_repair"/>
    <property type="match status" value="1"/>
</dbReference>
<dbReference type="GO" id="GO:0016887">
    <property type="term" value="F:ATP hydrolysis activity"/>
    <property type="evidence" value="ECO:0000318"/>
    <property type="project" value="GO_Central"/>
</dbReference>
<dbReference type="InterPro" id="IPR014721">
    <property type="entry name" value="Ribsml_uS5_D2-typ_fold_subgr"/>
</dbReference>
<dbReference type="InterPro" id="IPR013507">
    <property type="entry name" value="DNA_mismatch_S5_2-like"/>
</dbReference>
<dbReference type="PROSITE" id="PS00058">
    <property type="entry name" value="DNA_MISMATCH_REPAIR_1"/>
    <property type="match status" value="1"/>
</dbReference>
<dbReference type="EMBL" id="KZ772678">
    <property type="protein sequence ID" value="PTQ48212.1"/>
    <property type="molecule type" value="Genomic_DNA"/>
</dbReference>
<evidence type="ECO:0000256" key="2">
    <source>
        <dbReference type="ARBA" id="ARBA00022763"/>
    </source>
</evidence>
<dbReference type="FunFam" id="3.30.565.10:FF:000003">
    <property type="entry name" value="DNA mismatch repair endonuclease MutL"/>
    <property type="match status" value="1"/>
</dbReference>
<dbReference type="Gramene" id="Mp3g07470.1">
    <property type="protein sequence ID" value="Mp3g07470.1.cds"/>
    <property type="gene ID" value="Mp3g07470"/>
</dbReference>
<dbReference type="GO" id="GO:0140664">
    <property type="term" value="F:ATP-dependent DNA damage sensor activity"/>
    <property type="evidence" value="ECO:0007669"/>
    <property type="project" value="InterPro"/>
</dbReference>
<evidence type="ECO:0000259" key="6">
    <source>
        <dbReference type="SMART" id="SM01340"/>
    </source>
</evidence>
<dbReference type="InterPro" id="IPR014762">
    <property type="entry name" value="DNA_mismatch_repair_CS"/>
</dbReference>
<feature type="domain" description="DNA mismatch repair protein S5" evidence="6">
    <location>
        <begin position="212"/>
        <end position="358"/>
    </location>
</feature>
<feature type="compositionally biased region" description="Polar residues" evidence="4">
    <location>
        <begin position="454"/>
        <end position="468"/>
    </location>
</feature>
<dbReference type="InterPro" id="IPR042121">
    <property type="entry name" value="MutL_C_regsub"/>
</dbReference>
<comment type="similarity">
    <text evidence="1">Belongs to the DNA mismatch repair MutL/HexB family.</text>
</comment>
<dbReference type="CDD" id="cd00782">
    <property type="entry name" value="MutL_Trans"/>
    <property type="match status" value="1"/>
</dbReference>
<sequence length="1285" mass="143150">MLQIRRLSDSIVNRLRSSTVLLDVAQIAEELVCNSIDAGATQIQVDVDAEAYFMKVDDDGCGIQRDDLTLVGERHATSKLQSLEELERGVSTLGFRGEALSSLSDIALVEITSRCRGTPNTHRKILKDCATVSIGLCSQQRSHGTTVVVKDMFYNQPVRRRLLNTRKIPQSVKERVMRFVLMHPKISFKVTDLARQEVSVHSKSATSMGTTLSGMFGKDFLASLKEVDCSQGRLRFTGYISRNYHSLSSKTVQYFYINRRFVKKTPIHKLLNTWAQSKNNDSRALVVTSTQRGTYEKRGTGKQDGIGDKHLFPAFVLNLICPLSEYDITFEASKTLVEFKDWQPVVDFVRGILRSIWGDLSSVFEGGSLHASPRSPELSVKADSRSKTVRQQTSSSLYTASNMIPPMSVRRALVQGGLSDRCSPVKGSAIEHKGVDIASHGSRQSRCKQRERPSPTQNESDKGNLSSGTFVTGGVTIGKFLAESPSHRDDQSLAPRGWTLASCRQAQTLSKSILSSKDIDVFVPCFEAPRSPCDSDSLTTLRLEPFPDNISRKPTCTVDRIRSRFDFLHSPTRPFLVKSYTESTLADGMTEQSQDLIPYTKLAKFRSCRLGENMDIERGGASSEVPDLNMRASLWSGSDDSYDYTSKPDSLDLLPEVRSRSPDGSEVQESFAWMCSGSDPEDKCITHGKGLTRSETNGLERFDLNDFDHLEESSRFSLLRTQMSITEQEEGEQEVGERLELKSERSVRFKLEAQDWRDHEDFDQQATNIFSWNPSKIGSEGQESWNRDLSDASGRKSDYCRPRVKRKLETFLSGQSAQLLSPSGNTVEHETRKYDSEREWCIISSKRHRRSQSGPPFYIPPNRCGIHDNPPNSLSTIKKVLVEISERSDHNRREAAQRSEKSTCQTSHYDTCAMDTTSASSFSASCIRNGQACIADDLVERPLTEGGCSGPASRTYDAASVQKVLPDVGSVGLDQTAHTDDAIQDMLKEFSNSYMTKDGGVLDLSSGILCWNSMSFLPESIVKESLQHARVLQQVDKKFIPAVADGVLLIIDQHAADERVRLEELRDDVLGSGQFGQASPLSCTQQLTMAFTEQQMLQTYRDQIEDWGWRFKLRLIQSSETTEGGSSTTGMCTVLLSAVPCILGVMLSGADLMEYLRQLMDTQGSSAPPPAVIRVLNNKACRGAIMFGDTLLPVECTQLVEHLKKTSLCFQCAHGRPTMVPLVDLRALHKRLRLTDSSCGISKNHELPTGALAAVSDMPVKEWHRLQSTRSTLKRSLERLNQARQ</sequence>
<dbReference type="InterPro" id="IPR038973">
    <property type="entry name" value="MutL/Mlh/Pms-like"/>
</dbReference>